<accession>A0ABM6DNH6</accession>
<dbReference type="InterPro" id="IPR036412">
    <property type="entry name" value="HAD-like_sf"/>
</dbReference>
<keyword evidence="3" id="KW-1185">Reference proteome</keyword>
<sequence>MLELLNVSPQEAIVIEDSYSGILSAKKTGLRVIAFEETRMPIDQSIADFITKDMLSIFNIIKK</sequence>
<dbReference type="Proteomes" id="UP000094600">
    <property type="component" value="Chromosome"/>
</dbReference>
<gene>
    <name evidence="2" type="ORF">A9255_01670</name>
</gene>
<protein>
    <submittedName>
        <fullName evidence="2">Uncharacterized protein</fullName>
    </submittedName>
</protein>
<dbReference type="InterPro" id="IPR023214">
    <property type="entry name" value="HAD_sf"/>
</dbReference>
<dbReference type="SUPFAM" id="SSF56784">
    <property type="entry name" value="HAD-like"/>
    <property type="match status" value="1"/>
</dbReference>
<proteinExistence type="predicted"/>
<dbReference type="Pfam" id="PF13419">
    <property type="entry name" value="HAD_2"/>
    <property type="match status" value="1"/>
</dbReference>
<dbReference type="InterPro" id="IPR041492">
    <property type="entry name" value="HAD_2"/>
</dbReference>
<evidence type="ECO:0000313" key="2">
    <source>
        <dbReference type="EMBL" id="AOM39418.1"/>
    </source>
</evidence>
<reference evidence="2 3" key="1">
    <citation type="submission" date="2016-06" db="EMBL/GenBank/DDBJ databases">
        <title>Bacterial characters and pathogenicity of Xenorhabdus hominickii from an entomopathogenic nematode, Steinernema monticolum.</title>
        <authorList>
            <person name="Park Y."/>
            <person name="Kim Y."/>
        </authorList>
    </citation>
    <scope>NUCLEOTIDE SEQUENCE [LARGE SCALE GENOMIC DNA]</scope>
    <source>
        <strain evidence="2 3">ANU1</strain>
    </source>
</reference>
<evidence type="ECO:0000313" key="3">
    <source>
        <dbReference type="Proteomes" id="UP000094600"/>
    </source>
</evidence>
<dbReference type="Gene3D" id="3.40.50.1000">
    <property type="entry name" value="HAD superfamily/HAD-like"/>
    <property type="match status" value="1"/>
</dbReference>
<name>A0ABM6DNH6_XENHO</name>
<keyword evidence="1" id="KW-0479">Metal-binding</keyword>
<organism evidence="2 3">
    <name type="scientific">Xenorhabdus hominickii</name>
    <dbReference type="NCBI Taxonomy" id="351679"/>
    <lineage>
        <taxon>Bacteria</taxon>
        <taxon>Pseudomonadati</taxon>
        <taxon>Pseudomonadota</taxon>
        <taxon>Gammaproteobacteria</taxon>
        <taxon>Enterobacterales</taxon>
        <taxon>Morganellaceae</taxon>
        <taxon>Xenorhabdus</taxon>
    </lineage>
</organism>
<dbReference type="EMBL" id="CP016176">
    <property type="protein sequence ID" value="AOM39418.1"/>
    <property type="molecule type" value="Genomic_DNA"/>
</dbReference>
<evidence type="ECO:0000256" key="1">
    <source>
        <dbReference type="ARBA" id="ARBA00022723"/>
    </source>
</evidence>